<dbReference type="Proteomes" id="UP000316921">
    <property type="component" value="Chromosome"/>
</dbReference>
<feature type="domain" description="Sulfatase N-terminal" evidence="1">
    <location>
        <begin position="29"/>
        <end position="337"/>
    </location>
</feature>
<dbReference type="InterPro" id="IPR000917">
    <property type="entry name" value="Sulfatase_N"/>
</dbReference>
<keyword evidence="2" id="KW-0378">Hydrolase</keyword>
<name>A0A518BIB4_9BACT</name>
<sequence>MIRRPSTPLAVAALGLVSACGGGGPESPPDILLISLDTLRADRVSAYGSRQETTPNLDRIAASGVLFSEACSPASQTAPSHVSIFSGLDPLAHGVRNTSRYDESSTRLADNAPMLSELVQAAGWYTGVIGDTGNVHPDMGFDRGFDFQVFGMQQLPAKLPQVNDFCDEVPDGQPAFLFVHTYQIHSPYVPPARYFGKFADQEYQGVFRQRYDRLVGKPMSAVFGEAAEFLTEFEGMGPDDVAWLSDLYDDNVRWTDFGIGKLLEIWRERRGEDSIVIVLSDHGEQFGEQGNLGHRTGLTRVLTHVPLIVAGPGVGRGVVDRPVSLTGIPATLCDLLGLEMPAAFQVGSFADALRDPATFAPGGPAFEQLLIGRKAGFFEGVTDDRWHLVRASVDGDVTESLFDLDSDPSGLLDVRDQHEEVVGSLLSELSDRRRQNVDLQTRFATLRGPRLSVQRQQELEALGYTDR</sequence>
<dbReference type="GO" id="GO:0047753">
    <property type="term" value="F:choline-sulfatase activity"/>
    <property type="evidence" value="ECO:0007669"/>
    <property type="project" value="UniProtKB-EC"/>
</dbReference>
<gene>
    <name evidence="2" type="primary">betC_11</name>
    <name evidence="2" type="ORF">Pla133_17930</name>
</gene>
<dbReference type="SUPFAM" id="SSF53649">
    <property type="entry name" value="Alkaline phosphatase-like"/>
    <property type="match status" value="1"/>
</dbReference>
<evidence type="ECO:0000259" key="1">
    <source>
        <dbReference type="Pfam" id="PF00884"/>
    </source>
</evidence>
<dbReference type="Pfam" id="PF00884">
    <property type="entry name" value="Sulfatase"/>
    <property type="match status" value="1"/>
</dbReference>
<accession>A0A518BIB4</accession>
<dbReference type="InterPro" id="IPR017850">
    <property type="entry name" value="Alkaline_phosphatase_core_sf"/>
</dbReference>
<dbReference type="KEGG" id="pbap:Pla133_17930"/>
<dbReference type="AlphaFoldDB" id="A0A518BIB4"/>
<evidence type="ECO:0000313" key="3">
    <source>
        <dbReference type="Proteomes" id="UP000316921"/>
    </source>
</evidence>
<proteinExistence type="predicted"/>
<dbReference type="InterPro" id="IPR052701">
    <property type="entry name" value="GAG_Ulvan_Degrading_Sulfatases"/>
</dbReference>
<dbReference type="PROSITE" id="PS51257">
    <property type="entry name" value="PROKAR_LIPOPROTEIN"/>
    <property type="match status" value="1"/>
</dbReference>
<dbReference type="CDD" id="cd16148">
    <property type="entry name" value="sulfatase_like"/>
    <property type="match status" value="1"/>
</dbReference>
<dbReference type="RefSeq" id="WP_145064531.1">
    <property type="nucleotide sequence ID" value="NZ_CP036287.1"/>
</dbReference>
<dbReference type="EC" id="3.1.6.6" evidence="2"/>
<protein>
    <submittedName>
        <fullName evidence="2">Choline-sulfatase</fullName>
        <ecNumber evidence="2">3.1.6.6</ecNumber>
    </submittedName>
</protein>
<dbReference type="Gene3D" id="3.40.720.10">
    <property type="entry name" value="Alkaline Phosphatase, subunit A"/>
    <property type="match status" value="1"/>
</dbReference>
<dbReference type="PANTHER" id="PTHR43751:SF3">
    <property type="entry name" value="SULFATASE N-TERMINAL DOMAIN-CONTAINING PROTEIN"/>
    <property type="match status" value="1"/>
</dbReference>
<dbReference type="PANTHER" id="PTHR43751">
    <property type="entry name" value="SULFATASE"/>
    <property type="match status" value="1"/>
</dbReference>
<organism evidence="2 3">
    <name type="scientific">Engelhardtia mirabilis</name>
    <dbReference type="NCBI Taxonomy" id="2528011"/>
    <lineage>
        <taxon>Bacteria</taxon>
        <taxon>Pseudomonadati</taxon>
        <taxon>Planctomycetota</taxon>
        <taxon>Planctomycetia</taxon>
        <taxon>Planctomycetia incertae sedis</taxon>
        <taxon>Engelhardtia</taxon>
    </lineage>
</organism>
<evidence type="ECO:0000313" key="2">
    <source>
        <dbReference type="EMBL" id="QDU66717.1"/>
    </source>
</evidence>
<keyword evidence="3" id="KW-1185">Reference proteome</keyword>
<reference evidence="2 3" key="1">
    <citation type="submission" date="2019-02" db="EMBL/GenBank/DDBJ databases">
        <title>Deep-cultivation of Planctomycetes and their phenomic and genomic characterization uncovers novel biology.</title>
        <authorList>
            <person name="Wiegand S."/>
            <person name="Jogler M."/>
            <person name="Boedeker C."/>
            <person name="Pinto D."/>
            <person name="Vollmers J."/>
            <person name="Rivas-Marin E."/>
            <person name="Kohn T."/>
            <person name="Peeters S.H."/>
            <person name="Heuer A."/>
            <person name="Rast P."/>
            <person name="Oberbeckmann S."/>
            <person name="Bunk B."/>
            <person name="Jeske O."/>
            <person name="Meyerdierks A."/>
            <person name="Storesund J.E."/>
            <person name="Kallscheuer N."/>
            <person name="Luecker S."/>
            <person name="Lage O.M."/>
            <person name="Pohl T."/>
            <person name="Merkel B.J."/>
            <person name="Hornburger P."/>
            <person name="Mueller R.-W."/>
            <person name="Bruemmer F."/>
            <person name="Labrenz M."/>
            <person name="Spormann A.M."/>
            <person name="Op den Camp H."/>
            <person name="Overmann J."/>
            <person name="Amann R."/>
            <person name="Jetten M.S.M."/>
            <person name="Mascher T."/>
            <person name="Medema M.H."/>
            <person name="Devos D.P."/>
            <person name="Kaster A.-K."/>
            <person name="Ovreas L."/>
            <person name="Rohde M."/>
            <person name="Galperin M.Y."/>
            <person name="Jogler C."/>
        </authorList>
    </citation>
    <scope>NUCLEOTIDE SEQUENCE [LARGE SCALE GENOMIC DNA]</scope>
    <source>
        <strain evidence="2 3">Pla133</strain>
    </source>
</reference>
<dbReference type="EMBL" id="CP036287">
    <property type="protein sequence ID" value="QDU66717.1"/>
    <property type="molecule type" value="Genomic_DNA"/>
</dbReference>